<evidence type="ECO:0000256" key="1">
    <source>
        <dbReference type="ARBA" id="ARBA00022741"/>
    </source>
</evidence>
<dbReference type="SUPFAM" id="SSF52540">
    <property type="entry name" value="P-loop containing nucleoside triphosphate hydrolases"/>
    <property type="match status" value="1"/>
</dbReference>
<proteinExistence type="predicted"/>
<keyword evidence="2" id="KW-0067">ATP-binding</keyword>
<protein>
    <recommendedName>
        <fullName evidence="3">Zeta toxin domain-containing protein</fullName>
    </recommendedName>
</protein>
<name>A0A2U2DA76_9PSED</name>
<gene>
    <name evidence="4" type="ORF">C9I49_10150</name>
</gene>
<dbReference type="Pfam" id="PF06414">
    <property type="entry name" value="Zeta_toxin"/>
    <property type="match status" value="1"/>
</dbReference>
<evidence type="ECO:0000313" key="4">
    <source>
        <dbReference type="EMBL" id="PWE45901.1"/>
    </source>
</evidence>
<dbReference type="PANTHER" id="PTHR39206">
    <property type="entry name" value="SLL8004 PROTEIN"/>
    <property type="match status" value="1"/>
</dbReference>
<feature type="domain" description="Zeta toxin" evidence="3">
    <location>
        <begin position="111"/>
        <end position="187"/>
    </location>
</feature>
<sequence>MTAVPRMRMFAGPNGSGKSTIKSVISSELLGIYINPDEVEKDIRATGYLDLKEFGVSDTGQEALGFFEQSTLLRKAGLVAESQQVRLKNNVLDFSGITVNSYYASVISDFLRHKLLDIGTSFTFETVMSSPDKVELLRKAQERGFRTYLYFVATDDPLINISRVQNRVRLGGHPVPEDKIVSRYARSLDLLLEAIRYSDRAYIFDNSSHESTWLAEVTNGEELELRTEQIPAWFKSAIWDKL</sequence>
<dbReference type="EMBL" id="QFAW01000010">
    <property type="protein sequence ID" value="PWE45901.1"/>
    <property type="molecule type" value="Genomic_DNA"/>
</dbReference>
<dbReference type="RefSeq" id="WP_109520741.1">
    <property type="nucleotide sequence ID" value="NZ_QFAW01000010.1"/>
</dbReference>
<reference evidence="4 5" key="1">
    <citation type="submission" date="2018-05" db="EMBL/GenBank/DDBJ databases">
        <title>Genome sequences of two Antarctic strains of Pseudomonas prosekii: insights into adaptation to extreme conditions.</title>
        <authorList>
            <person name="Snopkova K."/>
            <person name="Dufkova K."/>
            <person name="Cejkova D."/>
            <person name="Sedlacek I."/>
            <person name="Smajs D."/>
        </authorList>
    </citation>
    <scope>NUCLEOTIDE SEQUENCE [LARGE SCALE GENOMIC DNA]</scope>
    <source>
        <strain evidence="4 5">P2673</strain>
    </source>
</reference>
<dbReference type="InterPro" id="IPR010488">
    <property type="entry name" value="Zeta_toxin_domain"/>
</dbReference>
<organism evidence="4 5">
    <name type="scientific">Pseudomonas prosekii</name>
    <dbReference type="NCBI Taxonomy" id="1148509"/>
    <lineage>
        <taxon>Bacteria</taxon>
        <taxon>Pseudomonadati</taxon>
        <taxon>Pseudomonadota</taxon>
        <taxon>Gammaproteobacteria</taxon>
        <taxon>Pseudomonadales</taxon>
        <taxon>Pseudomonadaceae</taxon>
        <taxon>Pseudomonas</taxon>
    </lineage>
</organism>
<accession>A0A2U2DA76</accession>
<evidence type="ECO:0000256" key="2">
    <source>
        <dbReference type="ARBA" id="ARBA00022840"/>
    </source>
</evidence>
<dbReference type="PANTHER" id="PTHR39206:SF1">
    <property type="entry name" value="SLL8004 PROTEIN"/>
    <property type="match status" value="1"/>
</dbReference>
<comment type="caution">
    <text evidence="4">The sequence shown here is derived from an EMBL/GenBank/DDBJ whole genome shotgun (WGS) entry which is preliminary data.</text>
</comment>
<dbReference type="GO" id="GO:0016301">
    <property type="term" value="F:kinase activity"/>
    <property type="evidence" value="ECO:0007669"/>
    <property type="project" value="InterPro"/>
</dbReference>
<dbReference type="Gene3D" id="3.40.50.300">
    <property type="entry name" value="P-loop containing nucleotide triphosphate hydrolases"/>
    <property type="match status" value="1"/>
</dbReference>
<evidence type="ECO:0000313" key="5">
    <source>
        <dbReference type="Proteomes" id="UP000245056"/>
    </source>
</evidence>
<dbReference type="AlphaFoldDB" id="A0A2U2DA76"/>
<dbReference type="OrthoDB" id="9791543at2"/>
<dbReference type="InterPro" id="IPR027417">
    <property type="entry name" value="P-loop_NTPase"/>
</dbReference>
<dbReference type="GO" id="GO:0005524">
    <property type="term" value="F:ATP binding"/>
    <property type="evidence" value="ECO:0007669"/>
    <property type="project" value="UniProtKB-KW"/>
</dbReference>
<dbReference type="Proteomes" id="UP000245056">
    <property type="component" value="Unassembled WGS sequence"/>
</dbReference>
<keyword evidence="1" id="KW-0547">Nucleotide-binding</keyword>
<evidence type="ECO:0000259" key="3">
    <source>
        <dbReference type="Pfam" id="PF06414"/>
    </source>
</evidence>